<sequence length="252" mass="28770">MSRPALRVRAPVVVRYDKPLWVPDLLADPTGPGLGPPEVWRYLEPPLSEFPVPHPTAFQSNHDRFYAVVTELEPPGNDVSDIQVSLVIRRERYEVVPGPSLFRLARKIAADTGARLSIADLTDLLFAAAFVPLNLRLRYRQDMRRRGATRKREVQLDPGGWSPMSSVFHRHRISGEREYPMWRRPDAVRNQWFGSLPSEVPFHEVARPDDRWTYRMHCVARWTPPDCRPGAWVSVPGAPFRIAPLRMPATGG</sequence>
<evidence type="ECO:0000313" key="2">
    <source>
        <dbReference type="Proteomes" id="UP000623608"/>
    </source>
</evidence>
<name>A0A919TRK8_9ACTN</name>
<dbReference type="RefSeq" id="WP_203799118.1">
    <property type="nucleotide sequence ID" value="NZ_BOMY01000006.1"/>
</dbReference>
<gene>
    <name evidence="1" type="ORF">Ate02nite_09170</name>
</gene>
<accession>A0A919TRK8</accession>
<reference evidence="1" key="1">
    <citation type="submission" date="2021-01" db="EMBL/GenBank/DDBJ databases">
        <title>Whole genome shotgun sequence of Actinoplanes tereljensis NBRC 105297.</title>
        <authorList>
            <person name="Komaki H."/>
            <person name="Tamura T."/>
        </authorList>
    </citation>
    <scope>NUCLEOTIDE SEQUENCE</scope>
    <source>
        <strain evidence="1">NBRC 105297</strain>
    </source>
</reference>
<evidence type="ECO:0000313" key="1">
    <source>
        <dbReference type="EMBL" id="GIF18187.1"/>
    </source>
</evidence>
<proteinExistence type="predicted"/>
<comment type="caution">
    <text evidence="1">The sequence shown here is derived from an EMBL/GenBank/DDBJ whole genome shotgun (WGS) entry which is preliminary data.</text>
</comment>
<dbReference type="EMBL" id="BOMY01000006">
    <property type="protein sequence ID" value="GIF18187.1"/>
    <property type="molecule type" value="Genomic_DNA"/>
</dbReference>
<organism evidence="1 2">
    <name type="scientific">Paractinoplanes tereljensis</name>
    <dbReference type="NCBI Taxonomy" id="571912"/>
    <lineage>
        <taxon>Bacteria</taxon>
        <taxon>Bacillati</taxon>
        <taxon>Actinomycetota</taxon>
        <taxon>Actinomycetes</taxon>
        <taxon>Micromonosporales</taxon>
        <taxon>Micromonosporaceae</taxon>
        <taxon>Paractinoplanes</taxon>
    </lineage>
</organism>
<dbReference type="AlphaFoldDB" id="A0A919TRK8"/>
<protein>
    <submittedName>
        <fullName evidence="1">Uncharacterized protein</fullName>
    </submittedName>
</protein>
<dbReference type="Proteomes" id="UP000623608">
    <property type="component" value="Unassembled WGS sequence"/>
</dbReference>
<keyword evidence="2" id="KW-1185">Reference proteome</keyword>